<sequence>MPISIAATSLLPLGDQPTRISVRVNPDLFKSIDPSMDLLVEGDSFSRVNRKGRAAIDQLSREVSTALFGAEVPRLRIGLGFPKHREGPVGPGPNFGYYIGICFEQHVTAEDISPRVLELTAVEEVDGTIVFHAAEANAEMRDHVNKEVGMIDKE</sequence>
<dbReference type="EMBL" id="KN796151">
    <property type="protein sequence ID" value="KUI64445.1"/>
    <property type="molecule type" value="Genomic_DNA"/>
</dbReference>
<protein>
    <submittedName>
        <fullName evidence="1">Uncharacterized protein</fullName>
    </submittedName>
</protein>
<reference evidence="1" key="1">
    <citation type="submission" date="2014-12" db="EMBL/GenBank/DDBJ databases">
        <title>Genome Sequence of Valsa Canker Pathogens Uncovers a Specific Adaption of Colonization on Woody Bark.</title>
        <authorList>
            <person name="Yin Z."/>
            <person name="Liu H."/>
            <person name="Gao X."/>
            <person name="Li Z."/>
            <person name="Song N."/>
            <person name="Ke X."/>
            <person name="Dai Q."/>
            <person name="Wu Y."/>
            <person name="Sun Y."/>
            <person name="Xu J.-R."/>
            <person name="Kang Z.K."/>
            <person name="Wang L."/>
            <person name="Huang L."/>
        </authorList>
    </citation>
    <scope>NUCLEOTIDE SEQUENCE [LARGE SCALE GENOMIC DNA]</scope>
    <source>
        <strain evidence="1">03-8</strain>
    </source>
</reference>
<organism evidence="1 2">
    <name type="scientific">Cytospora mali</name>
    <name type="common">Apple Valsa canker fungus</name>
    <name type="synonym">Valsa mali</name>
    <dbReference type="NCBI Taxonomy" id="578113"/>
    <lineage>
        <taxon>Eukaryota</taxon>
        <taxon>Fungi</taxon>
        <taxon>Dikarya</taxon>
        <taxon>Ascomycota</taxon>
        <taxon>Pezizomycotina</taxon>
        <taxon>Sordariomycetes</taxon>
        <taxon>Sordariomycetidae</taxon>
        <taxon>Diaporthales</taxon>
        <taxon>Cytosporaceae</taxon>
        <taxon>Cytospora</taxon>
    </lineage>
</organism>
<evidence type="ECO:0000313" key="1">
    <source>
        <dbReference type="EMBL" id="KUI64445.1"/>
    </source>
</evidence>
<name>A0A194VKQ5_CYTMA</name>
<accession>A0A194VKQ5</accession>
<evidence type="ECO:0000313" key="2">
    <source>
        <dbReference type="Proteomes" id="UP000078559"/>
    </source>
</evidence>
<gene>
    <name evidence="1" type="ORF">VM1G_11245</name>
</gene>
<proteinExistence type="predicted"/>
<keyword evidence="2" id="KW-1185">Reference proteome</keyword>
<dbReference type="Proteomes" id="UP000078559">
    <property type="component" value="Unassembled WGS sequence"/>
</dbReference>
<dbReference type="AlphaFoldDB" id="A0A194VKQ5"/>
<dbReference type="OrthoDB" id="10288505at2759"/>